<evidence type="ECO:0000313" key="9">
    <source>
        <dbReference type="EMBL" id="KGP64458.1"/>
    </source>
</evidence>
<dbReference type="RefSeq" id="WP_035886358.1">
    <property type="nucleotide sequence ID" value="NZ_JNCF01000001.1"/>
</dbReference>
<evidence type="ECO:0000313" key="10">
    <source>
        <dbReference type="Proteomes" id="UP000054422"/>
    </source>
</evidence>
<dbReference type="InterPro" id="IPR038299">
    <property type="entry name" value="DAO_C_sf"/>
</dbReference>
<dbReference type="STRING" id="1498499.EP47_11895"/>
<dbReference type="EMBL" id="JNCF01000001">
    <property type="protein sequence ID" value="KGP64458.1"/>
    <property type="molecule type" value="Genomic_DNA"/>
</dbReference>
<dbReference type="NCBIfam" id="NF008899">
    <property type="entry name" value="PRK12266.1"/>
    <property type="match status" value="1"/>
</dbReference>
<evidence type="ECO:0000256" key="3">
    <source>
        <dbReference type="ARBA" id="ARBA00022630"/>
    </source>
</evidence>
<dbReference type="GO" id="GO:0009331">
    <property type="term" value="C:glycerol-3-phosphate dehydrogenase (FAD) complex"/>
    <property type="evidence" value="ECO:0007669"/>
    <property type="project" value="UniProtKB-UniRule"/>
</dbReference>
<dbReference type="Pfam" id="PF16901">
    <property type="entry name" value="DAO_C"/>
    <property type="match status" value="1"/>
</dbReference>
<dbReference type="OrthoDB" id="9766796at2"/>
<dbReference type="NCBIfam" id="NF009906">
    <property type="entry name" value="PRK13369.1"/>
    <property type="match status" value="1"/>
</dbReference>
<dbReference type="PRINTS" id="PR01001">
    <property type="entry name" value="FADG3PDH"/>
</dbReference>
<dbReference type="AlphaFoldDB" id="A0A0A2TAN1"/>
<keyword evidence="3 6" id="KW-0285">Flavoprotein</keyword>
<sequence length="508" mass="58131">MDQVFDVAIIGGGINGCGCAADAALRGLSVVLFEQDDLASKTSSSSTKLIHGGLRYLEHYEFGLVKKALKERHTLLNLAPHLVHSQSFVLPYLKHMRPSWLLRLGLFFYDHLSRKNHLPKSRSIRRNRRNNYFVPLKEELKRGFLFYDATTDDSRLTILNAIQAKNHGASIRSNAKVVQAKAVNNIWHLTIQPSKGHCYTVYAKCLINAAGPWVQSIAKLTQTPIEKEITLVKGSHIIIPKLYEGNHAYFLQHDDQRVIFVIPYHGFSMVGTTDVRYTGDLNQVQISEQEIDYLIKLVNSYFKVKINKDNIIHSWSGIRPLLADNNKEKEAQLLSRDYTFEFNNYPAPIITIFGGKITTYRQLAEELINQLTPLFPQMQSSKTKFTPLPGASLADMNFLQYVKYAQKKYHWLDNELLNRYLNTYGCYTEIFLSQCNSIESMGKRFGPFLYQVEVDYLVLEEWANNCDDILNRRTKLGLTMDNASKKELADYLTSISIYPSPQAELVCH</sequence>
<dbReference type="SUPFAM" id="SSF51905">
    <property type="entry name" value="FAD/NAD(P)-binding domain"/>
    <property type="match status" value="1"/>
</dbReference>
<proteinExistence type="inferred from homology"/>
<dbReference type="PANTHER" id="PTHR11985">
    <property type="entry name" value="GLYCEROL-3-PHOSPHATE DEHYDROGENASE"/>
    <property type="match status" value="1"/>
</dbReference>
<evidence type="ECO:0000256" key="4">
    <source>
        <dbReference type="ARBA" id="ARBA00022827"/>
    </source>
</evidence>
<comment type="caution">
    <text evidence="9">The sequence shown here is derived from an EMBL/GenBank/DDBJ whole genome shotgun (WGS) entry which is preliminary data.</text>
</comment>
<comment type="cofactor">
    <cofactor evidence="1 6">
        <name>FAD</name>
        <dbReference type="ChEBI" id="CHEBI:57692"/>
    </cofactor>
</comment>
<dbReference type="PANTHER" id="PTHR11985:SF15">
    <property type="entry name" value="GLYCEROL-3-PHOSPHATE DEHYDROGENASE, MITOCHONDRIAL"/>
    <property type="match status" value="1"/>
</dbReference>
<dbReference type="InterPro" id="IPR031656">
    <property type="entry name" value="DAO_C"/>
</dbReference>
<comment type="similarity">
    <text evidence="2 6">Belongs to the FAD-dependent glycerol-3-phosphate dehydrogenase family.</text>
</comment>
<comment type="catalytic activity">
    <reaction evidence="6">
        <text>a quinone + sn-glycerol 3-phosphate = dihydroxyacetone phosphate + a quinol</text>
        <dbReference type="Rhea" id="RHEA:18977"/>
        <dbReference type="ChEBI" id="CHEBI:24646"/>
        <dbReference type="ChEBI" id="CHEBI:57597"/>
        <dbReference type="ChEBI" id="CHEBI:57642"/>
        <dbReference type="ChEBI" id="CHEBI:132124"/>
        <dbReference type="EC" id="1.1.5.3"/>
    </reaction>
</comment>
<evidence type="ECO:0000259" key="7">
    <source>
        <dbReference type="Pfam" id="PF01266"/>
    </source>
</evidence>
<dbReference type="Gene3D" id="3.30.9.10">
    <property type="entry name" value="D-Amino Acid Oxidase, subunit A, domain 2"/>
    <property type="match status" value="1"/>
</dbReference>
<name>A0A0A2TAN1_9GAMM</name>
<keyword evidence="10" id="KW-1185">Reference proteome</keyword>
<accession>A0A0A2TAN1</accession>
<dbReference type="Proteomes" id="UP000054422">
    <property type="component" value="Unassembled WGS sequence"/>
</dbReference>
<feature type="domain" description="Alpha-glycerophosphate oxidase C-terminal" evidence="8">
    <location>
        <begin position="381"/>
        <end position="485"/>
    </location>
</feature>
<dbReference type="Gene3D" id="3.50.50.60">
    <property type="entry name" value="FAD/NAD(P)-binding domain"/>
    <property type="match status" value="1"/>
</dbReference>
<gene>
    <name evidence="9" type="ORF">EP47_11895</name>
</gene>
<keyword evidence="5 6" id="KW-0560">Oxidoreductase</keyword>
<feature type="domain" description="FAD dependent oxidoreductase" evidence="7">
    <location>
        <begin position="6"/>
        <end position="359"/>
    </location>
</feature>
<dbReference type="EC" id="1.1.5.3" evidence="6"/>
<evidence type="ECO:0000259" key="8">
    <source>
        <dbReference type="Pfam" id="PF16901"/>
    </source>
</evidence>
<protein>
    <recommendedName>
        <fullName evidence="6">Glycerol-3-phosphate dehydrogenase</fullName>
        <ecNumber evidence="6">1.1.5.3</ecNumber>
    </recommendedName>
</protein>
<reference evidence="9 10" key="1">
    <citation type="submission" date="2014-05" db="EMBL/GenBank/DDBJ databases">
        <authorList>
            <person name="Rizzardi K."/>
            <person name="Winiecka-Krusnell J."/>
            <person name="Ramliden M."/>
            <person name="Alm E."/>
            <person name="Andersson S."/>
            <person name="Byfors S."/>
        </authorList>
    </citation>
    <scope>NUCLEOTIDE SEQUENCE [LARGE SCALE GENOMIC DNA]</scope>
    <source>
        <strain evidence="9 10">LEGN</strain>
    </source>
</reference>
<evidence type="ECO:0000256" key="1">
    <source>
        <dbReference type="ARBA" id="ARBA00001974"/>
    </source>
</evidence>
<evidence type="ECO:0000256" key="5">
    <source>
        <dbReference type="ARBA" id="ARBA00023002"/>
    </source>
</evidence>
<dbReference type="PROSITE" id="PS00978">
    <property type="entry name" value="FAD_G3PDH_2"/>
    <property type="match status" value="1"/>
</dbReference>
<dbReference type="InterPro" id="IPR036188">
    <property type="entry name" value="FAD/NAD-bd_sf"/>
</dbReference>
<organism evidence="9 10">
    <name type="scientific">Legionella norrlandica</name>
    <dbReference type="NCBI Taxonomy" id="1498499"/>
    <lineage>
        <taxon>Bacteria</taxon>
        <taxon>Pseudomonadati</taxon>
        <taxon>Pseudomonadota</taxon>
        <taxon>Gammaproteobacteria</taxon>
        <taxon>Legionellales</taxon>
        <taxon>Legionellaceae</taxon>
        <taxon>Legionella</taxon>
    </lineage>
</organism>
<dbReference type="Gene3D" id="1.10.8.870">
    <property type="entry name" value="Alpha-glycerophosphate oxidase, cap domain"/>
    <property type="match status" value="1"/>
</dbReference>
<keyword evidence="4" id="KW-0274">FAD</keyword>
<dbReference type="GO" id="GO:0004368">
    <property type="term" value="F:glycerol-3-phosphate dehydrogenase (quinone) activity"/>
    <property type="evidence" value="ECO:0007669"/>
    <property type="project" value="UniProtKB-EC"/>
</dbReference>
<dbReference type="GO" id="GO:0046168">
    <property type="term" value="P:glycerol-3-phosphate catabolic process"/>
    <property type="evidence" value="ECO:0007669"/>
    <property type="project" value="TreeGrafter"/>
</dbReference>
<dbReference type="Pfam" id="PF01266">
    <property type="entry name" value="DAO"/>
    <property type="match status" value="1"/>
</dbReference>
<dbReference type="InterPro" id="IPR000447">
    <property type="entry name" value="G3P_DH_FAD-dep"/>
</dbReference>
<dbReference type="InterPro" id="IPR006076">
    <property type="entry name" value="FAD-dep_OxRdtase"/>
</dbReference>
<dbReference type="Gene3D" id="6.10.250.1890">
    <property type="match status" value="1"/>
</dbReference>
<evidence type="ECO:0000256" key="2">
    <source>
        <dbReference type="ARBA" id="ARBA00007330"/>
    </source>
</evidence>
<dbReference type="PROSITE" id="PS00977">
    <property type="entry name" value="FAD_G3PDH_1"/>
    <property type="match status" value="1"/>
</dbReference>
<evidence type="ECO:0000256" key="6">
    <source>
        <dbReference type="RuleBase" id="RU361217"/>
    </source>
</evidence>